<feature type="modified residue" description="Phosphohistidine" evidence="13">
    <location>
        <position position="763"/>
    </location>
</feature>
<dbReference type="GO" id="GO:0000155">
    <property type="term" value="F:phosphorelay sensor kinase activity"/>
    <property type="evidence" value="ECO:0007669"/>
    <property type="project" value="InterPro"/>
</dbReference>
<dbReference type="Gene3D" id="1.10.287.130">
    <property type="match status" value="1"/>
</dbReference>
<dbReference type="PRINTS" id="PR00344">
    <property type="entry name" value="BCTRLSENSOR"/>
</dbReference>
<comment type="subcellular location">
    <subcellularLocation>
        <location evidence="2">Cell inner membrane</location>
        <topology evidence="2">Multi-pass membrane protein</topology>
    </subcellularLocation>
</comment>
<dbReference type="Pfam" id="PF00512">
    <property type="entry name" value="HisKA"/>
    <property type="match status" value="1"/>
</dbReference>
<dbReference type="SMART" id="SM00388">
    <property type="entry name" value="HisKA"/>
    <property type="match status" value="1"/>
</dbReference>
<dbReference type="PROSITE" id="PS50109">
    <property type="entry name" value="HIS_KIN"/>
    <property type="match status" value="1"/>
</dbReference>
<evidence type="ECO:0000256" key="2">
    <source>
        <dbReference type="ARBA" id="ARBA00004429"/>
    </source>
</evidence>
<dbReference type="SUPFAM" id="SSF47384">
    <property type="entry name" value="Homodimeric domain of signal transducing histidine kinase"/>
    <property type="match status" value="1"/>
</dbReference>
<evidence type="ECO:0000256" key="5">
    <source>
        <dbReference type="ARBA" id="ARBA00022519"/>
    </source>
</evidence>
<proteinExistence type="predicted"/>
<evidence type="ECO:0000259" key="17">
    <source>
        <dbReference type="PROSITE" id="PS50109"/>
    </source>
</evidence>
<dbReference type="EMBL" id="JAOZEV010000004">
    <property type="protein sequence ID" value="MCV9932112.1"/>
    <property type="molecule type" value="Genomic_DNA"/>
</dbReference>
<dbReference type="InterPro" id="IPR004358">
    <property type="entry name" value="Sig_transdc_His_kin-like_C"/>
</dbReference>
<evidence type="ECO:0000256" key="14">
    <source>
        <dbReference type="PROSITE-ProRule" id="PRU00169"/>
    </source>
</evidence>
<dbReference type="GO" id="GO:0005524">
    <property type="term" value="F:ATP binding"/>
    <property type="evidence" value="ECO:0007669"/>
    <property type="project" value="UniProtKB-KW"/>
</dbReference>
<keyword evidence="4" id="KW-1003">Cell membrane</keyword>
<dbReference type="Proteomes" id="UP001151133">
    <property type="component" value="Unassembled WGS sequence"/>
</dbReference>
<dbReference type="PROSITE" id="PS50894">
    <property type="entry name" value="HPT"/>
    <property type="match status" value="1"/>
</dbReference>
<feature type="modified residue" description="4-aspartylphosphate" evidence="14">
    <location>
        <position position="622"/>
    </location>
</feature>
<evidence type="ECO:0000313" key="21">
    <source>
        <dbReference type="Proteomes" id="UP001151133"/>
    </source>
</evidence>
<keyword evidence="11 16" id="KW-1133">Transmembrane helix</keyword>
<dbReference type="PROSITE" id="PS50110">
    <property type="entry name" value="RESPONSE_REGULATORY"/>
    <property type="match status" value="1"/>
</dbReference>
<evidence type="ECO:0000256" key="10">
    <source>
        <dbReference type="ARBA" id="ARBA00022840"/>
    </source>
</evidence>
<dbReference type="Pfam" id="PF02518">
    <property type="entry name" value="HATPase_c"/>
    <property type="match status" value="1"/>
</dbReference>
<evidence type="ECO:0000256" key="9">
    <source>
        <dbReference type="ARBA" id="ARBA00022777"/>
    </source>
</evidence>
<keyword evidence="15" id="KW-0175">Coiled coil</keyword>
<evidence type="ECO:0000313" key="20">
    <source>
        <dbReference type="EMBL" id="MCV9932112.1"/>
    </source>
</evidence>
<evidence type="ECO:0000256" key="7">
    <source>
        <dbReference type="ARBA" id="ARBA00022679"/>
    </source>
</evidence>
<feature type="domain" description="Histidine kinase" evidence="17">
    <location>
        <begin position="329"/>
        <end position="547"/>
    </location>
</feature>
<dbReference type="InterPro" id="IPR008207">
    <property type="entry name" value="Sig_transdc_His_kin_Hpt_dom"/>
</dbReference>
<dbReference type="InterPro" id="IPR036890">
    <property type="entry name" value="HATPase_C_sf"/>
</dbReference>
<keyword evidence="8 16" id="KW-0812">Transmembrane</keyword>
<keyword evidence="5" id="KW-0997">Cell inner membrane</keyword>
<name>A0A9X3C7S1_9FLAO</name>
<comment type="catalytic activity">
    <reaction evidence="1">
        <text>ATP + protein L-histidine = ADP + protein N-phospho-L-histidine.</text>
        <dbReference type="EC" id="2.7.13.3"/>
    </reaction>
</comment>
<dbReference type="InterPro" id="IPR011006">
    <property type="entry name" value="CheY-like_superfamily"/>
</dbReference>
<evidence type="ECO:0000259" key="19">
    <source>
        <dbReference type="PROSITE" id="PS50894"/>
    </source>
</evidence>
<dbReference type="InterPro" id="IPR003594">
    <property type="entry name" value="HATPase_dom"/>
</dbReference>
<dbReference type="Pfam" id="PF00072">
    <property type="entry name" value="Response_reg"/>
    <property type="match status" value="1"/>
</dbReference>
<dbReference type="PANTHER" id="PTHR43047:SF64">
    <property type="entry name" value="HISTIDINE KINASE CONTAINING CHEY-HOMOLOGOUS RECEIVER DOMAIN AND PAS DOMAIN-RELATED"/>
    <property type="match status" value="1"/>
</dbReference>
<dbReference type="SMART" id="SM00448">
    <property type="entry name" value="REC"/>
    <property type="match status" value="1"/>
</dbReference>
<dbReference type="CDD" id="cd00156">
    <property type="entry name" value="REC"/>
    <property type="match status" value="1"/>
</dbReference>
<dbReference type="Gene3D" id="1.20.120.160">
    <property type="entry name" value="HPT domain"/>
    <property type="match status" value="1"/>
</dbReference>
<dbReference type="SMART" id="SM00387">
    <property type="entry name" value="HATPase_c"/>
    <property type="match status" value="1"/>
</dbReference>
<dbReference type="Gene3D" id="3.40.50.2300">
    <property type="match status" value="1"/>
</dbReference>
<evidence type="ECO:0000256" key="4">
    <source>
        <dbReference type="ARBA" id="ARBA00022475"/>
    </source>
</evidence>
<dbReference type="AlphaFoldDB" id="A0A9X3C7S1"/>
<keyword evidence="10 20" id="KW-0067">ATP-binding</keyword>
<feature type="coiled-coil region" evidence="15">
    <location>
        <begin position="117"/>
        <end position="160"/>
    </location>
</feature>
<evidence type="ECO:0000256" key="8">
    <source>
        <dbReference type="ARBA" id="ARBA00022692"/>
    </source>
</evidence>
<dbReference type="InterPro" id="IPR036641">
    <property type="entry name" value="HPT_dom_sf"/>
</dbReference>
<dbReference type="GO" id="GO:0005886">
    <property type="term" value="C:plasma membrane"/>
    <property type="evidence" value="ECO:0007669"/>
    <property type="project" value="UniProtKB-SubCell"/>
</dbReference>
<keyword evidence="7" id="KW-0808">Transferase</keyword>
<dbReference type="InterPro" id="IPR036097">
    <property type="entry name" value="HisK_dim/P_sf"/>
</dbReference>
<gene>
    <name evidence="20" type="ORF">OIU80_07440</name>
</gene>
<dbReference type="CDD" id="cd16922">
    <property type="entry name" value="HATPase_EvgS-ArcB-TorS-like"/>
    <property type="match status" value="1"/>
</dbReference>
<evidence type="ECO:0000256" key="6">
    <source>
        <dbReference type="ARBA" id="ARBA00022553"/>
    </source>
</evidence>
<evidence type="ECO:0000256" key="12">
    <source>
        <dbReference type="ARBA" id="ARBA00023136"/>
    </source>
</evidence>
<dbReference type="FunFam" id="3.30.565.10:FF:000010">
    <property type="entry name" value="Sensor histidine kinase RcsC"/>
    <property type="match status" value="1"/>
</dbReference>
<reference evidence="20" key="1">
    <citation type="submission" date="2022-10" db="EMBL/GenBank/DDBJ databases">
        <title>Two novel species of Flavobacterium.</title>
        <authorList>
            <person name="Liu Q."/>
            <person name="Xin Y.-H."/>
        </authorList>
    </citation>
    <scope>NUCLEOTIDE SEQUENCE</scope>
    <source>
        <strain evidence="20">LS1R47</strain>
    </source>
</reference>
<evidence type="ECO:0000259" key="18">
    <source>
        <dbReference type="PROSITE" id="PS50110"/>
    </source>
</evidence>
<evidence type="ECO:0000256" key="1">
    <source>
        <dbReference type="ARBA" id="ARBA00000085"/>
    </source>
</evidence>
<dbReference type="SUPFAM" id="SSF55874">
    <property type="entry name" value="ATPase domain of HSP90 chaperone/DNA topoisomerase II/histidine kinase"/>
    <property type="match status" value="1"/>
</dbReference>
<dbReference type="InterPro" id="IPR005467">
    <property type="entry name" value="His_kinase_dom"/>
</dbReference>
<dbReference type="EC" id="2.7.13.3" evidence="3"/>
<dbReference type="InterPro" id="IPR001789">
    <property type="entry name" value="Sig_transdc_resp-reg_receiver"/>
</dbReference>
<accession>A0A9X3C7S1</accession>
<keyword evidence="6 14" id="KW-0597">Phosphoprotein</keyword>
<keyword evidence="21" id="KW-1185">Reference proteome</keyword>
<keyword evidence="9" id="KW-0418">Kinase</keyword>
<keyword evidence="10 20" id="KW-0547">Nucleotide-binding</keyword>
<sequence>MESKNSYIPLKVFISYIALASLVISVGWVLYSENVIYSNIESKIAFEKTKILKVSQLFSNVYKTESLARKTIQSNSETDFEHYIKESDSLRIRIDSLKKIVTTQSQIVLLDSVNYLLAEKTKNIRQLKSIKSKANDEVTVNNAIDELTKLEFSLRKLQLEDFAKNPDKLGTYQRNVLQKYVDYLNQNIPDDSTNTLSKKASDSILSTSKKLLSSVKRETEKKKESLNYQENKLLKNEILISEQLRKVLRIIEREIIINSIKYNTDKEKSLKKINQIVTGAAIVGLLLTIFFSILIASDFSKTQLYKKQLEIANFKTRNLLKSREQLISTVSHDLKTPLSTIVGYTELLDNSDINTKQSYFIKNIKNSSEYISQLVQDLLDFSQIEAGKITIEKKPFLLPEIITEVAKSIQSVYNQKDIELIIHADEKLNQRVIGDSFRLKQILSNIIGNAYKFTEKGFIKIDATINDNGDFVLIKVEDSGIGIEKKNQNLIFEEFAQANENIEKKYGGTGLGLAISKKIATLLGGDLHLKSVFRKGSTFEIQLPLVFDTNPKSELEETTNRENHTAPLVSSKTAIVLDDDTNLLGLTSEVLRQHNYTVLAFNNANDALKTIENTPFDFIITDIQMPEIDGFQFLEKLKETTNSQYHNQPIIALTGRDDLDLDVYMDAGFTTVVKKPYSPKTLLKTILSLFDSSYEIEPEDNNINNASLEKGFSLDSLKSFLTNDKEALQEVLKTFITTTKENLVVLEKSIESKDTIEISAIAHRISPMFKQINASEISKILGDLEQNKYADTDLETIFNELKTKINSLLQTLEKETT</sequence>
<comment type="caution">
    <text evidence="20">The sequence shown here is derived from an EMBL/GenBank/DDBJ whole genome shotgun (WGS) entry which is preliminary data.</text>
</comment>
<organism evidence="20 21">
    <name type="scientific">Flavobacterium frigoritolerans</name>
    <dbReference type="NCBI Taxonomy" id="2987686"/>
    <lineage>
        <taxon>Bacteria</taxon>
        <taxon>Pseudomonadati</taxon>
        <taxon>Bacteroidota</taxon>
        <taxon>Flavobacteriia</taxon>
        <taxon>Flavobacteriales</taxon>
        <taxon>Flavobacteriaceae</taxon>
        <taxon>Flavobacterium</taxon>
    </lineage>
</organism>
<feature type="transmembrane region" description="Helical" evidence="16">
    <location>
        <begin position="12"/>
        <end position="31"/>
    </location>
</feature>
<protein>
    <recommendedName>
        <fullName evidence="3">histidine kinase</fullName>
        <ecNumber evidence="3">2.7.13.3</ecNumber>
    </recommendedName>
</protein>
<dbReference type="RefSeq" id="WP_264286406.1">
    <property type="nucleotide sequence ID" value="NZ_JAOZEV010000004.1"/>
</dbReference>
<feature type="transmembrane region" description="Helical" evidence="16">
    <location>
        <begin position="276"/>
        <end position="296"/>
    </location>
</feature>
<dbReference type="InterPro" id="IPR003661">
    <property type="entry name" value="HisK_dim/P_dom"/>
</dbReference>
<keyword evidence="12 16" id="KW-0472">Membrane</keyword>
<evidence type="ECO:0000256" key="13">
    <source>
        <dbReference type="PROSITE-ProRule" id="PRU00110"/>
    </source>
</evidence>
<feature type="domain" description="HPt" evidence="19">
    <location>
        <begin position="724"/>
        <end position="817"/>
    </location>
</feature>
<evidence type="ECO:0000256" key="11">
    <source>
        <dbReference type="ARBA" id="ARBA00022989"/>
    </source>
</evidence>
<dbReference type="SUPFAM" id="SSF52172">
    <property type="entry name" value="CheY-like"/>
    <property type="match status" value="1"/>
</dbReference>
<dbReference type="SUPFAM" id="SSF47226">
    <property type="entry name" value="Histidine-containing phosphotransfer domain, HPT domain"/>
    <property type="match status" value="1"/>
</dbReference>
<evidence type="ECO:0000256" key="3">
    <source>
        <dbReference type="ARBA" id="ARBA00012438"/>
    </source>
</evidence>
<dbReference type="CDD" id="cd00082">
    <property type="entry name" value="HisKA"/>
    <property type="match status" value="1"/>
</dbReference>
<feature type="domain" description="Response regulatory" evidence="18">
    <location>
        <begin position="573"/>
        <end position="690"/>
    </location>
</feature>
<dbReference type="Gene3D" id="3.30.565.10">
    <property type="entry name" value="Histidine kinase-like ATPase, C-terminal domain"/>
    <property type="match status" value="1"/>
</dbReference>
<evidence type="ECO:0000256" key="15">
    <source>
        <dbReference type="SAM" id="Coils"/>
    </source>
</evidence>
<dbReference type="PANTHER" id="PTHR43047">
    <property type="entry name" value="TWO-COMPONENT HISTIDINE PROTEIN KINASE"/>
    <property type="match status" value="1"/>
</dbReference>
<evidence type="ECO:0000256" key="16">
    <source>
        <dbReference type="SAM" id="Phobius"/>
    </source>
</evidence>